<feature type="region of interest" description="Disordered" evidence="6">
    <location>
        <begin position="1"/>
        <end position="23"/>
    </location>
</feature>
<proteinExistence type="predicted"/>
<dbReference type="Gene3D" id="1.10.510.10">
    <property type="entry name" value="Transferase(Phosphotransferase) domain 1"/>
    <property type="match status" value="1"/>
</dbReference>
<dbReference type="PROSITE" id="PS50011">
    <property type="entry name" value="PROTEIN_KINASE_DOM"/>
    <property type="match status" value="1"/>
</dbReference>
<feature type="domain" description="Protein kinase" evidence="7">
    <location>
        <begin position="56"/>
        <end position="334"/>
    </location>
</feature>
<protein>
    <recommendedName>
        <fullName evidence="2">non-specific serine/threonine protein kinase</fullName>
        <ecNumber evidence="2">2.7.11.1</ecNumber>
    </recommendedName>
</protein>
<dbReference type="PROSITE" id="PS00108">
    <property type="entry name" value="PROTEIN_KINASE_ST"/>
    <property type="match status" value="1"/>
</dbReference>
<dbReference type="InterPro" id="IPR051681">
    <property type="entry name" value="Ser/Thr_Kinases-Pseudokinases"/>
</dbReference>
<dbReference type="InterPro" id="IPR008271">
    <property type="entry name" value="Ser/Thr_kinase_AS"/>
</dbReference>
<dbReference type="PANTHER" id="PTHR44329:SF271">
    <property type="entry name" value="ATMRK1"/>
    <property type="match status" value="1"/>
</dbReference>
<dbReference type="GO" id="GO:0005737">
    <property type="term" value="C:cytoplasm"/>
    <property type="evidence" value="ECO:0007669"/>
    <property type="project" value="UniProtKB-SubCell"/>
</dbReference>
<keyword evidence="9" id="KW-1185">Reference proteome</keyword>
<organism evidence="8">
    <name type="scientific">Salvia splendens</name>
    <name type="common">Scarlet sage</name>
    <dbReference type="NCBI Taxonomy" id="180675"/>
    <lineage>
        <taxon>Eukaryota</taxon>
        <taxon>Viridiplantae</taxon>
        <taxon>Streptophyta</taxon>
        <taxon>Embryophyta</taxon>
        <taxon>Tracheophyta</taxon>
        <taxon>Spermatophyta</taxon>
        <taxon>Magnoliopsida</taxon>
        <taxon>eudicotyledons</taxon>
        <taxon>Gunneridae</taxon>
        <taxon>Pentapetalae</taxon>
        <taxon>asterids</taxon>
        <taxon>lamiids</taxon>
        <taxon>Lamiales</taxon>
        <taxon>Lamiaceae</taxon>
        <taxon>Nepetoideae</taxon>
        <taxon>Mentheae</taxon>
        <taxon>Salviinae</taxon>
        <taxon>Salvia</taxon>
        <taxon>Salvia subgen. Calosphace</taxon>
        <taxon>core Calosphace</taxon>
    </lineage>
</organism>
<dbReference type="GO" id="GO:0005524">
    <property type="term" value="F:ATP binding"/>
    <property type="evidence" value="ECO:0007669"/>
    <property type="project" value="InterPro"/>
</dbReference>
<dbReference type="EC" id="2.7.11.1" evidence="2"/>
<reference evidence="8" key="1">
    <citation type="submission" date="2018-01" db="EMBL/GenBank/DDBJ databases">
        <authorList>
            <person name="Mao J.F."/>
        </authorList>
    </citation>
    <scope>NUCLEOTIDE SEQUENCE</scope>
    <source>
        <strain evidence="8">Huo1</strain>
        <tissue evidence="8">Leaf</tissue>
    </source>
</reference>
<keyword evidence="4" id="KW-0808">Transferase</keyword>
<evidence type="ECO:0000313" key="9">
    <source>
        <dbReference type="Proteomes" id="UP000298416"/>
    </source>
</evidence>
<dbReference type="GO" id="GO:0005886">
    <property type="term" value="C:plasma membrane"/>
    <property type="evidence" value="ECO:0007669"/>
    <property type="project" value="TreeGrafter"/>
</dbReference>
<dbReference type="AlphaFoldDB" id="A0A8X8VU03"/>
<accession>A0A8X8VU03</accession>
<dbReference type="InterPro" id="IPR000719">
    <property type="entry name" value="Prot_kinase_dom"/>
</dbReference>
<reference evidence="8" key="2">
    <citation type="submission" date="2020-08" db="EMBL/GenBank/DDBJ databases">
        <title>Plant Genome Project.</title>
        <authorList>
            <person name="Zhang R.-G."/>
        </authorList>
    </citation>
    <scope>NUCLEOTIDE SEQUENCE</scope>
    <source>
        <strain evidence="8">Huo1</strain>
        <tissue evidence="8">Leaf</tissue>
    </source>
</reference>
<dbReference type="InterPro" id="IPR011009">
    <property type="entry name" value="Kinase-like_dom_sf"/>
</dbReference>
<evidence type="ECO:0000313" key="8">
    <source>
        <dbReference type="EMBL" id="KAG6382343.1"/>
    </source>
</evidence>
<evidence type="ECO:0000256" key="6">
    <source>
        <dbReference type="SAM" id="MobiDB-lite"/>
    </source>
</evidence>
<comment type="caution">
    <text evidence="8">The sequence shown here is derived from an EMBL/GenBank/DDBJ whole genome shotgun (WGS) entry which is preliminary data.</text>
</comment>
<keyword evidence="4" id="KW-0418">Kinase</keyword>
<dbReference type="GO" id="GO:0004674">
    <property type="term" value="F:protein serine/threonine kinase activity"/>
    <property type="evidence" value="ECO:0007669"/>
    <property type="project" value="UniProtKB-KW"/>
</dbReference>
<dbReference type="CDD" id="cd13999">
    <property type="entry name" value="STKc_MAP3K-like"/>
    <property type="match status" value="1"/>
</dbReference>
<evidence type="ECO:0000256" key="5">
    <source>
        <dbReference type="ARBA" id="ARBA00022553"/>
    </source>
</evidence>
<dbReference type="PRINTS" id="PR00109">
    <property type="entry name" value="TYRKINASE"/>
</dbReference>
<keyword evidence="4" id="KW-0723">Serine/threonine-protein kinase</keyword>
<dbReference type="PANTHER" id="PTHR44329">
    <property type="entry name" value="SERINE/THREONINE-PROTEIN KINASE TNNI3K-RELATED"/>
    <property type="match status" value="1"/>
</dbReference>
<keyword evidence="3" id="KW-0963">Cytoplasm</keyword>
<dbReference type="Proteomes" id="UP000298416">
    <property type="component" value="Unassembled WGS sequence"/>
</dbReference>
<evidence type="ECO:0000256" key="3">
    <source>
        <dbReference type="ARBA" id="ARBA00022490"/>
    </source>
</evidence>
<comment type="subcellular location">
    <subcellularLocation>
        <location evidence="1">Cytoplasm</location>
    </subcellularLocation>
</comment>
<evidence type="ECO:0000256" key="1">
    <source>
        <dbReference type="ARBA" id="ARBA00004496"/>
    </source>
</evidence>
<sequence>MDPNTSEELKGLGNSSSKSLSDKSLEKHLSKVWSRNLETQSSQKPREVWEIDPTKLELRYLVAQGTYGIVYRSTYDGRDVAVKVLDWEDGTKTAAEAAEIRASFKQEVSVWHKLNHPNVTIHWRVNGVSQLKVPPKNPSEGHTNLPPRACCVVVEFLSGGTLKSYLFKNRKKKLPFKVVIQLALDLARGLSYLHAQRIVHRDVKAENMLIGAQRTLKIADFGVARVEANNPSDMTGETGTLGYMAPEVLDGKPYNRKCDVYSFGVCLWEIYCCDLPYNDYSFADIMSAVVRQNLRPEIPRCCPSSLASIMKRCWDANPDRRPEMDEVVRLLEAIDTSKGGGMIPEDQSARCFCFAPTRGP</sequence>
<name>A0A8X8VU03_SALSN</name>
<dbReference type="Pfam" id="PF07714">
    <property type="entry name" value="PK_Tyr_Ser-Thr"/>
    <property type="match status" value="1"/>
</dbReference>
<evidence type="ECO:0000256" key="4">
    <source>
        <dbReference type="ARBA" id="ARBA00022527"/>
    </source>
</evidence>
<evidence type="ECO:0000259" key="7">
    <source>
        <dbReference type="PROSITE" id="PS50011"/>
    </source>
</evidence>
<dbReference type="EMBL" id="PNBA02001122">
    <property type="protein sequence ID" value="KAG6382343.1"/>
    <property type="molecule type" value="Genomic_DNA"/>
</dbReference>
<evidence type="ECO:0000256" key="2">
    <source>
        <dbReference type="ARBA" id="ARBA00012513"/>
    </source>
</evidence>
<dbReference type="Gene3D" id="3.30.200.20">
    <property type="entry name" value="Phosphorylase Kinase, domain 1"/>
    <property type="match status" value="1"/>
</dbReference>
<keyword evidence="5" id="KW-0597">Phosphoprotein</keyword>
<dbReference type="SUPFAM" id="SSF56112">
    <property type="entry name" value="Protein kinase-like (PK-like)"/>
    <property type="match status" value="1"/>
</dbReference>
<dbReference type="PIRSF" id="PIRSF000654">
    <property type="entry name" value="Integrin-linked_kinase"/>
    <property type="match status" value="1"/>
</dbReference>
<gene>
    <name evidence="8" type="ORF">SASPL_157990</name>
</gene>
<dbReference type="FunFam" id="1.10.510.10:FF:000310">
    <property type="entry name" value="Serine/threonine-protein kinase HT1"/>
    <property type="match status" value="1"/>
</dbReference>
<dbReference type="SMART" id="SM00220">
    <property type="entry name" value="S_TKc"/>
    <property type="match status" value="1"/>
</dbReference>
<dbReference type="InterPro" id="IPR001245">
    <property type="entry name" value="Ser-Thr/Tyr_kinase_cat_dom"/>
</dbReference>